<reference evidence="3" key="1">
    <citation type="submission" date="2014-03" db="EMBL/GenBank/DDBJ databases">
        <authorList>
            <person name="Aksoy S."/>
            <person name="Warren W."/>
            <person name="Wilson R.K."/>
        </authorList>
    </citation>
    <scope>NUCLEOTIDE SEQUENCE [LARGE SCALE GENOMIC DNA]</scope>
    <source>
        <strain evidence="3">IAEA</strain>
    </source>
</reference>
<keyword evidence="1" id="KW-0812">Transmembrane</keyword>
<accession>A0A1B0AHY1</accession>
<name>A0A1B0AHY1_GLOPL</name>
<dbReference type="EnsemblMetazoa" id="GPAI046393-RA">
    <property type="protein sequence ID" value="GPAI046393-PA"/>
    <property type="gene ID" value="GPAI046393"/>
</dbReference>
<evidence type="ECO:0000313" key="2">
    <source>
        <dbReference type="EnsemblMetazoa" id="GPAI046393-PA"/>
    </source>
</evidence>
<dbReference type="VEuPathDB" id="VectorBase:GPAI046393"/>
<feature type="transmembrane region" description="Helical" evidence="1">
    <location>
        <begin position="20"/>
        <end position="38"/>
    </location>
</feature>
<evidence type="ECO:0000256" key="1">
    <source>
        <dbReference type="SAM" id="Phobius"/>
    </source>
</evidence>
<protein>
    <submittedName>
        <fullName evidence="2">Uncharacterized protein</fullName>
    </submittedName>
</protein>
<reference evidence="2" key="2">
    <citation type="submission" date="2020-05" db="UniProtKB">
        <authorList>
            <consortium name="EnsemblMetazoa"/>
        </authorList>
    </citation>
    <scope>IDENTIFICATION</scope>
    <source>
        <strain evidence="2">IAEA</strain>
    </source>
</reference>
<organism evidence="2 3">
    <name type="scientific">Glossina pallidipes</name>
    <name type="common">Tsetse fly</name>
    <dbReference type="NCBI Taxonomy" id="7398"/>
    <lineage>
        <taxon>Eukaryota</taxon>
        <taxon>Metazoa</taxon>
        <taxon>Ecdysozoa</taxon>
        <taxon>Arthropoda</taxon>
        <taxon>Hexapoda</taxon>
        <taxon>Insecta</taxon>
        <taxon>Pterygota</taxon>
        <taxon>Neoptera</taxon>
        <taxon>Endopterygota</taxon>
        <taxon>Diptera</taxon>
        <taxon>Brachycera</taxon>
        <taxon>Muscomorpha</taxon>
        <taxon>Hippoboscoidea</taxon>
        <taxon>Glossinidae</taxon>
        <taxon>Glossina</taxon>
    </lineage>
</organism>
<keyword evidence="1" id="KW-0472">Membrane</keyword>
<dbReference type="Proteomes" id="UP000092445">
    <property type="component" value="Unassembled WGS sequence"/>
</dbReference>
<dbReference type="AlphaFoldDB" id="A0A1B0AHY1"/>
<evidence type="ECO:0000313" key="3">
    <source>
        <dbReference type="Proteomes" id="UP000092445"/>
    </source>
</evidence>
<keyword evidence="1" id="KW-1133">Transmembrane helix</keyword>
<proteinExistence type="predicted"/>
<keyword evidence="3" id="KW-1185">Reference proteome</keyword>
<sequence length="126" mass="14595">MLNVDNKFKAGSDSVPSWGIAHNIYFPELAAIFFHMFVDMRKEYHVGDSISVTCHLSISYPLLKRPFYKNVNEKPGAQVHFEYERNPPARMLTMANMGNSLIRMYRVGSHAHKKQVEDNMIKYSLQ</sequence>